<sequence>MTRAADILQLLLARRPDKLILERKTGLPYGWGIWLRALSPLPRPFHGGDVVAVMLQRPRPPASGVLPELGMWRAFRRLWWQDWDPPPRDQRWMRWTAAACSFLVHLLFALLLLWVALVRLATPPQPAGGGDNRVQVEFLGTGAPAAAAEAGGGSPEQVEAPAPGAPRQATASATVPAEPAPAPAAAQMPAPAAPAPSAAVDAAAPAEQPLQVTETPEPTGEFVLPPPTVRMPSVTPRELPTRDMQVRERQVQIVDERPPALQIHERPLLPQSIEAPTVQVREREIQVVDERPPALQVRERPVPLQSIEAPVVQVREREIQIVDERPPAPQVRERPVLPQSIEAPVVQVREREIEVAPSPPLALPQPRGREVEAGVRTPELAVREVQVPATEAGTAVLPTPSPVAAPGSAATPPAAAAAPATAAAAGAGQETASRSQEPAAGDWSAPTRGDDWSAAARDRGGDSARQGEGVYNRDGSVRLPGQDGDAGENRRGAPGGDSDTWTRDRIAASGTWLKRPPYDHTPTSFDRYWVPNESLLAEWVRKGIKNIEIPIPGTNTRISCVVSLLQFGGGCGLSNPNMNEQPAEARPPPDVPFKPELQEDNGSR</sequence>
<evidence type="ECO:0000313" key="4">
    <source>
        <dbReference type="Proteomes" id="UP001209922"/>
    </source>
</evidence>
<reference evidence="3 4" key="1">
    <citation type="submission" date="2022-10" db="EMBL/GenBank/DDBJ databases">
        <title>Xanthomonas sp. H13-6.</title>
        <authorList>
            <person name="Liu X."/>
            <person name="Deng Z."/>
            <person name="Jiang Y."/>
            <person name="Yu T."/>
            <person name="Ai J."/>
        </authorList>
    </citation>
    <scope>NUCLEOTIDE SEQUENCE [LARGE SCALE GENOMIC DNA]</scope>
    <source>
        <strain evidence="3 4">H13-6</strain>
    </source>
</reference>
<evidence type="ECO:0000256" key="1">
    <source>
        <dbReference type="SAM" id="MobiDB-lite"/>
    </source>
</evidence>
<gene>
    <name evidence="3" type="ORF">OK345_09805</name>
</gene>
<accession>A0ABT3JWE4</accession>
<evidence type="ECO:0000256" key="2">
    <source>
        <dbReference type="SAM" id="Phobius"/>
    </source>
</evidence>
<organism evidence="3 4">
    <name type="scientific">Xanthomonas chitinilytica</name>
    <dbReference type="NCBI Taxonomy" id="2989819"/>
    <lineage>
        <taxon>Bacteria</taxon>
        <taxon>Pseudomonadati</taxon>
        <taxon>Pseudomonadota</taxon>
        <taxon>Gammaproteobacteria</taxon>
        <taxon>Lysobacterales</taxon>
        <taxon>Lysobacteraceae</taxon>
        <taxon>Xanthomonas</taxon>
    </lineage>
</organism>
<evidence type="ECO:0000313" key="3">
    <source>
        <dbReference type="EMBL" id="MCW4472800.1"/>
    </source>
</evidence>
<keyword evidence="2" id="KW-0472">Membrane</keyword>
<comment type="caution">
    <text evidence="3">The sequence shown here is derived from an EMBL/GenBank/DDBJ whole genome shotgun (WGS) entry which is preliminary data.</text>
</comment>
<feature type="transmembrane region" description="Helical" evidence="2">
    <location>
        <begin position="95"/>
        <end position="117"/>
    </location>
</feature>
<feature type="compositionally biased region" description="Low complexity" evidence="1">
    <location>
        <begin position="402"/>
        <end position="428"/>
    </location>
</feature>
<name>A0ABT3JWE4_9XANT</name>
<dbReference type="RefSeq" id="WP_265127781.1">
    <property type="nucleotide sequence ID" value="NZ_JAPCHY010000007.1"/>
</dbReference>
<feature type="region of interest" description="Disordered" evidence="1">
    <location>
        <begin position="145"/>
        <end position="235"/>
    </location>
</feature>
<keyword evidence="4" id="KW-1185">Reference proteome</keyword>
<feature type="compositionally biased region" description="Basic and acidic residues" evidence="1">
    <location>
        <begin position="448"/>
        <end position="462"/>
    </location>
</feature>
<dbReference type="Proteomes" id="UP001209922">
    <property type="component" value="Unassembled WGS sequence"/>
</dbReference>
<proteinExistence type="predicted"/>
<dbReference type="EMBL" id="JAPCHY010000007">
    <property type="protein sequence ID" value="MCW4472800.1"/>
    <property type="molecule type" value="Genomic_DNA"/>
</dbReference>
<feature type="compositionally biased region" description="Low complexity" evidence="1">
    <location>
        <begin position="169"/>
        <end position="209"/>
    </location>
</feature>
<evidence type="ECO:0008006" key="5">
    <source>
        <dbReference type="Google" id="ProtNLM"/>
    </source>
</evidence>
<keyword evidence="2" id="KW-1133">Transmembrane helix</keyword>
<keyword evidence="2" id="KW-0812">Transmembrane</keyword>
<feature type="region of interest" description="Disordered" evidence="1">
    <location>
        <begin position="572"/>
        <end position="604"/>
    </location>
</feature>
<feature type="region of interest" description="Disordered" evidence="1">
    <location>
        <begin position="382"/>
        <end position="502"/>
    </location>
</feature>
<protein>
    <recommendedName>
        <fullName evidence="5">Transmembrane repetitive protein</fullName>
    </recommendedName>
</protein>